<dbReference type="PANTHER" id="PTHR32060:SF22">
    <property type="entry name" value="CARBOXYL-TERMINAL-PROCESSING PEPTIDASE 3, CHLOROPLASTIC"/>
    <property type="match status" value="1"/>
</dbReference>
<dbReference type="Pfam" id="PF03572">
    <property type="entry name" value="Peptidase_S41"/>
    <property type="match status" value="1"/>
</dbReference>
<dbReference type="GO" id="GO:0008236">
    <property type="term" value="F:serine-type peptidase activity"/>
    <property type="evidence" value="ECO:0007669"/>
    <property type="project" value="InterPro"/>
</dbReference>
<dbReference type="Proteomes" id="UP000178107">
    <property type="component" value="Unassembled WGS sequence"/>
</dbReference>
<dbReference type="InterPro" id="IPR005151">
    <property type="entry name" value="Tail-specific_protease"/>
</dbReference>
<comment type="caution">
    <text evidence="2">The sequence shown here is derived from an EMBL/GenBank/DDBJ whole genome shotgun (WGS) entry which is preliminary data.</text>
</comment>
<evidence type="ECO:0000259" key="1">
    <source>
        <dbReference type="SMART" id="SM00245"/>
    </source>
</evidence>
<name>A0A1G2T009_9BACT</name>
<dbReference type="GO" id="GO:0004175">
    <property type="term" value="F:endopeptidase activity"/>
    <property type="evidence" value="ECO:0007669"/>
    <property type="project" value="TreeGrafter"/>
</dbReference>
<dbReference type="SUPFAM" id="SSF52096">
    <property type="entry name" value="ClpP/crotonase"/>
    <property type="match status" value="1"/>
</dbReference>
<reference evidence="2 3" key="1">
    <citation type="journal article" date="2016" name="Nat. Commun.">
        <title>Thousands of microbial genomes shed light on interconnected biogeochemical processes in an aquifer system.</title>
        <authorList>
            <person name="Anantharaman K."/>
            <person name="Brown C.T."/>
            <person name="Hug L.A."/>
            <person name="Sharon I."/>
            <person name="Castelle C.J."/>
            <person name="Probst A.J."/>
            <person name="Thomas B.C."/>
            <person name="Singh A."/>
            <person name="Wilkins M.J."/>
            <person name="Karaoz U."/>
            <person name="Brodie E.L."/>
            <person name="Williams K.H."/>
            <person name="Hubbard S.S."/>
            <person name="Banfield J.F."/>
        </authorList>
    </citation>
    <scope>NUCLEOTIDE SEQUENCE [LARGE SCALE GENOMIC DNA]</scope>
</reference>
<dbReference type="EMBL" id="MHVH01000005">
    <property type="protein sequence ID" value="OHA90338.1"/>
    <property type="molecule type" value="Genomic_DNA"/>
</dbReference>
<dbReference type="PANTHER" id="PTHR32060">
    <property type="entry name" value="TAIL-SPECIFIC PROTEASE"/>
    <property type="match status" value="1"/>
</dbReference>
<sequence>MKKLLVILLVAAALAGAGFYSYKIYVERASGEDVYASFVMEAYDKIQENYWAGNVASSTERINTLAQVKEELGRATSTATKKETALNIVIATLSNLEPKGRNGLLSDKQEKEFRDVVNNKNPETGEVEPTVESRIAGKTLYLGVKQIAPTTLQEIGNALTKASTTPGMDSIIFDFRGNIGGSLDFLPAFLGLFIGPDQYAFDLFSHGEKKVIRTTMPKYPDFERYKEIAFFSDNATQSTAELTIDAFKKYRLAKSVGVTTKGWGTIENTYPLATEIDPETKYLLLLVNNLTVRADNEPIEGNGVVPDVDTSKVGWQSELPKVFKSASLINALKVFVK</sequence>
<proteinExistence type="predicted"/>
<gene>
    <name evidence="2" type="ORF">A2838_01925</name>
</gene>
<protein>
    <recommendedName>
        <fullName evidence="1">Tail specific protease domain-containing protein</fullName>
    </recommendedName>
</protein>
<organism evidence="2 3">
    <name type="scientific">Candidatus Zambryskibacteria bacterium RIFCSPHIGHO2_01_FULL_46_25</name>
    <dbReference type="NCBI Taxonomy" id="1802738"/>
    <lineage>
        <taxon>Bacteria</taxon>
        <taxon>Candidatus Zambryskiibacteriota</taxon>
    </lineage>
</organism>
<feature type="domain" description="Tail specific protease" evidence="1">
    <location>
        <begin position="109"/>
        <end position="311"/>
    </location>
</feature>
<dbReference type="Gene3D" id="3.90.226.10">
    <property type="entry name" value="2-enoyl-CoA Hydratase, Chain A, domain 1"/>
    <property type="match status" value="1"/>
</dbReference>
<accession>A0A1G2T009</accession>
<dbReference type="InterPro" id="IPR029045">
    <property type="entry name" value="ClpP/crotonase-like_dom_sf"/>
</dbReference>
<dbReference type="SMART" id="SM00245">
    <property type="entry name" value="TSPc"/>
    <property type="match status" value="1"/>
</dbReference>
<evidence type="ECO:0000313" key="2">
    <source>
        <dbReference type="EMBL" id="OHA90338.1"/>
    </source>
</evidence>
<dbReference type="GO" id="GO:0006508">
    <property type="term" value="P:proteolysis"/>
    <property type="evidence" value="ECO:0007669"/>
    <property type="project" value="InterPro"/>
</dbReference>
<dbReference type="AlphaFoldDB" id="A0A1G2T009"/>
<evidence type="ECO:0000313" key="3">
    <source>
        <dbReference type="Proteomes" id="UP000178107"/>
    </source>
</evidence>